<dbReference type="Pfam" id="PF16561">
    <property type="entry name" value="AMPK1_CBM"/>
    <property type="match status" value="1"/>
</dbReference>
<proteinExistence type="predicted"/>
<dbReference type="Gene3D" id="2.60.40.10">
    <property type="entry name" value="Immunoglobulins"/>
    <property type="match status" value="1"/>
</dbReference>
<evidence type="ECO:0000313" key="2">
    <source>
        <dbReference type="EMBL" id="RDY22570.1"/>
    </source>
</evidence>
<sequence length="231" mass="27028">MDVIFKYEETEHLPVSTISVIGKFNDYDPSKGKMTKQNNEWIFKCDLPSGEHPYKFLINGELKLNDSTANIYLPDDKEELWSIVMINEDNQRLYNNTQYTTHIQKYNIGCAISEEENIANKKKFNLPLDKKVVTRLQFTNVTGLHTVTTAWYNPVGELFQITENNLFTTQNNNEKPIMLWFWMDLTDNTRSYPFGTWTMKLFIDGEFILEDQFNLLQQATYSAQGKYVGKI</sequence>
<keyword evidence="3" id="KW-1185">Reference proteome</keyword>
<reference evidence="2 3" key="1">
    <citation type="journal article" date="2017" name="Genome Announc.">
        <title>Draft Genome Sequence of Romboutsia maritimum sp. nov. Strain CCRI-22766(T), Isolated from Coastal Estuarine Mud.</title>
        <authorList>
            <person name="Maheux A.F."/>
            <person name="Boudreau D.K."/>
            <person name="Berube E."/>
            <person name="Boissinot M."/>
            <person name="Raymond F."/>
            <person name="Brodeur S."/>
            <person name="Corbeil J."/>
            <person name="Brightwell G."/>
            <person name="Broda D."/>
            <person name="Omar R.F."/>
            <person name="Bergeron M.G."/>
        </authorList>
    </citation>
    <scope>NUCLEOTIDE SEQUENCE [LARGE SCALE GENOMIC DNA]</scope>
    <source>
        <strain evidence="2 3">CCRI-22766</strain>
    </source>
</reference>
<dbReference type="OrthoDB" id="1715880at2"/>
<dbReference type="AlphaFoldDB" id="A0A371IQ04"/>
<gene>
    <name evidence="2" type="ORF">CHF27_012665</name>
</gene>
<feature type="domain" description="AMP-activated protein kinase glycogen-binding" evidence="1">
    <location>
        <begin position="17"/>
        <end position="88"/>
    </location>
</feature>
<name>A0A371IQ04_9FIRM</name>
<dbReference type="SUPFAM" id="SSF81296">
    <property type="entry name" value="E set domains"/>
    <property type="match status" value="1"/>
</dbReference>
<dbReference type="Proteomes" id="UP000243494">
    <property type="component" value="Unassembled WGS sequence"/>
</dbReference>
<evidence type="ECO:0000259" key="1">
    <source>
        <dbReference type="Pfam" id="PF16561"/>
    </source>
</evidence>
<organism evidence="2 3">
    <name type="scientific">Romboutsia maritimum</name>
    <dbReference type="NCBI Taxonomy" id="2020948"/>
    <lineage>
        <taxon>Bacteria</taxon>
        <taxon>Bacillati</taxon>
        <taxon>Bacillota</taxon>
        <taxon>Clostridia</taxon>
        <taxon>Peptostreptococcales</taxon>
        <taxon>Peptostreptococcaceae</taxon>
        <taxon>Romboutsia</taxon>
    </lineage>
</organism>
<dbReference type="RefSeq" id="WP_095406691.1">
    <property type="nucleotide sequence ID" value="NZ_NOJZ02000038.1"/>
</dbReference>
<dbReference type="InterPro" id="IPR014756">
    <property type="entry name" value="Ig_E-set"/>
</dbReference>
<dbReference type="InterPro" id="IPR032640">
    <property type="entry name" value="AMPK1_CBM"/>
</dbReference>
<comment type="caution">
    <text evidence="2">The sequence shown here is derived from an EMBL/GenBank/DDBJ whole genome shotgun (WGS) entry which is preliminary data.</text>
</comment>
<protein>
    <recommendedName>
        <fullName evidence="1">AMP-activated protein kinase glycogen-binding domain-containing protein</fullName>
    </recommendedName>
</protein>
<evidence type="ECO:0000313" key="3">
    <source>
        <dbReference type="Proteomes" id="UP000243494"/>
    </source>
</evidence>
<accession>A0A371IQ04</accession>
<dbReference type="EMBL" id="NOJZ02000038">
    <property type="protein sequence ID" value="RDY22570.1"/>
    <property type="molecule type" value="Genomic_DNA"/>
</dbReference>
<dbReference type="InterPro" id="IPR013783">
    <property type="entry name" value="Ig-like_fold"/>
</dbReference>